<feature type="domain" description="Radical SAM core" evidence="7">
    <location>
        <begin position="1"/>
        <end position="225"/>
    </location>
</feature>
<dbReference type="AlphaFoldDB" id="E6UF23"/>
<evidence type="ECO:0000313" key="9">
    <source>
        <dbReference type="Proteomes" id="UP000006919"/>
    </source>
</evidence>
<dbReference type="Gene3D" id="3.80.30.20">
    <property type="entry name" value="tm_1862 like domain"/>
    <property type="match status" value="1"/>
</dbReference>
<dbReference type="InterPro" id="IPR023404">
    <property type="entry name" value="rSAM_horseshoe"/>
</dbReference>
<keyword evidence="4" id="KW-0479">Metal-binding</keyword>
<accession>E6UF23</accession>
<dbReference type="GO" id="GO:0002926">
    <property type="term" value="P:tRNA wobble base 5-methoxycarbonylmethyl-2-thiouridinylation"/>
    <property type="evidence" value="ECO:0007669"/>
    <property type="project" value="TreeGrafter"/>
</dbReference>
<keyword evidence="2" id="KW-0004">4Fe-4S</keyword>
<evidence type="ECO:0000313" key="8">
    <source>
        <dbReference type="EMBL" id="ADU23550.1"/>
    </source>
</evidence>
<dbReference type="InterPro" id="IPR058240">
    <property type="entry name" value="rSAM_sf"/>
</dbReference>
<dbReference type="SFLD" id="SFLDS00029">
    <property type="entry name" value="Radical_SAM"/>
    <property type="match status" value="1"/>
</dbReference>
<dbReference type="OrthoDB" id="9815044at2"/>
<comment type="cofactor">
    <cofactor evidence="1">
        <name>[4Fe-4S] cluster</name>
        <dbReference type="ChEBI" id="CHEBI:49883"/>
    </cofactor>
</comment>
<evidence type="ECO:0000259" key="7">
    <source>
        <dbReference type="PROSITE" id="PS51918"/>
    </source>
</evidence>
<keyword evidence="3" id="KW-0949">S-adenosyl-L-methionine</keyword>
<evidence type="ECO:0000256" key="1">
    <source>
        <dbReference type="ARBA" id="ARBA00001966"/>
    </source>
</evidence>
<keyword evidence="5" id="KW-0408">Iron</keyword>
<evidence type="ECO:0000256" key="6">
    <source>
        <dbReference type="ARBA" id="ARBA00023014"/>
    </source>
</evidence>
<dbReference type="InterPro" id="IPR007197">
    <property type="entry name" value="rSAM"/>
</dbReference>
<name>E6UF23_RUMA7</name>
<dbReference type="eggNOG" id="COG1243">
    <property type="taxonomic scope" value="Bacteria"/>
</dbReference>
<dbReference type="SUPFAM" id="SSF102114">
    <property type="entry name" value="Radical SAM enzymes"/>
    <property type="match status" value="1"/>
</dbReference>
<dbReference type="SFLD" id="SFLDG01086">
    <property type="entry name" value="elongater_protein-like"/>
    <property type="match status" value="1"/>
</dbReference>
<dbReference type="InterPro" id="IPR032432">
    <property type="entry name" value="Radical_SAM_C"/>
</dbReference>
<dbReference type="HOGENOM" id="CLU_057482_0_0_9"/>
<keyword evidence="6" id="KW-0411">Iron-sulfur</keyword>
<dbReference type="GO" id="GO:0046872">
    <property type="term" value="F:metal ion binding"/>
    <property type="evidence" value="ECO:0007669"/>
    <property type="project" value="UniProtKB-KW"/>
</dbReference>
<dbReference type="CDD" id="cd01335">
    <property type="entry name" value="Radical_SAM"/>
    <property type="match status" value="1"/>
</dbReference>
<dbReference type="Pfam" id="PF16199">
    <property type="entry name" value="Radical_SAM_C"/>
    <property type="match status" value="1"/>
</dbReference>
<reference evidence="8 9" key="1">
    <citation type="journal article" date="2011" name="J. Bacteriol.">
        <title>Complete genome of the cellulolytic ruminal bacterium Ruminococcus albus 7.</title>
        <authorList>
            <person name="Suen G."/>
            <person name="Stevenson D.M."/>
            <person name="Bruce D.C."/>
            <person name="Chertkov O."/>
            <person name="Copeland A."/>
            <person name="Cheng J.F."/>
            <person name="Detter C."/>
            <person name="Detter J.C."/>
            <person name="Goodwin L.A."/>
            <person name="Han C.S."/>
            <person name="Hauser L.J."/>
            <person name="Ivanova N.N."/>
            <person name="Kyrpides N.C."/>
            <person name="Land M.L."/>
            <person name="Lapidus A."/>
            <person name="Lucas S."/>
            <person name="Ovchinnikova G."/>
            <person name="Pitluck S."/>
            <person name="Tapia R."/>
            <person name="Woyke T."/>
            <person name="Boyum J."/>
            <person name="Mead D."/>
            <person name="Weimer P.J."/>
        </authorList>
    </citation>
    <scope>NUCLEOTIDE SEQUENCE [LARGE SCALE GENOMIC DNA]</scope>
    <source>
        <strain evidence="9">ATCC 27210 / DSM 20455 / JCM 14654 / NCDO 2250 / 7</strain>
    </source>
</reference>
<proteinExistence type="predicted"/>
<evidence type="ECO:0000256" key="3">
    <source>
        <dbReference type="ARBA" id="ARBA00022691"/>
    </source>
</evidence>
<dbReference type="PANTHER" id="PTHR11135:SF0">
    <property type="entry name" value="ELONGATOR COMPLEX PROTEIN 3"/>
    <property type="match status" value="1"/>
</dbReference>
<dbReference type="RefSeq" id="WP_013499658.1">
    <property type="nucleotide sequence ID" value="NC_014833.1"/>
</dbReference>
<dbReference type="EMBL" id="CP002403">
    <property type="protein sequence ID" value="ADU23550.1"/>
    <property type="molecule type" value="Genomic_DNA"/>
</dbReference>
<dbReference type="Pfam" id="PF04055">
    <property type="entry name" value="Radical_SAM"/>
    <property type="match status" value="1"/>
</dbReference>
<dbReference type="PANTHER" id="PTHR11135">
    <property type="entry name" value="HISTONE ACETYLTRANSFERASE-RELATED"/>
    <property type="match status" value="1"/>
</dbReference>
<dbReference type="Proteomes" id="UP000006919">
    <property type="component" value="Chromosome"/>
</dbReference>
<evidence type="ECO:0000256" key="5">
    <source>
        <dbReference type="ARBA" id="ARBA00023004"/>
    </source>
</evidence>
<dbReference type="GO" id="GO:0051539">
    <property type="term" value="F:4 iron, 4 sulfur cluster binding"/>
    <property type="evidence" value="ECO:0007669"/>
    <property type="project" value="UniProtKB-KW"/>
</dbReference>
<sequence>MHSNISIFVPHVGCPHKCAFCDQRTITGKQKLPHKEDVERACLQALGQVDDISDTEIAFFGGSFTAIPREYMLELLSAAYKFVGEGKFKGIRLSTRPDYINREVLDILKKYGVTSIELGAQSMSDEVLEANERGHTAEDVRQASRLIREYGFELGLQMMVGLYKSGHRQEDETFNEIMAIHPDTVRIYPVVILKHTRLAELLASGEYKPMSFDEVLSLSTRALGAFTEAGIKVIKCGLHASEFVENDMVGGFYHPAFRELCENRIYLMKMESALHDANSQGTTPNDMRVTFAVGKGCISKAVGQKKANIQGFEKLGIKVKITEDKDIPLYEVKLIGGLENV</sequence>
<gene>
    <name evidence="8" type="ordered locus">Rumal_3085</name>
</gene>
<dbReference type="PROSITE" id="PS51918">
    <property type="entry name" value="RADICAL_SAM"/>
    <property type="match status" value="1"/>
</dbReference>
<evidence type="ECO:0000256" key="4">
    <source>
        <dbReference type="ARBA" id="ARBA00022723"/>
    </source>
</evidence>
<dbReference type="KEGG" id="ral:Rumal_3085"/>
<dbReference type="SMART" id="SM00729">
    <property type="entry name" value="Elp3"/>
    <property type="match status" value="1"/>
</dbReference>
<dbReference type="STRING" id="697329.Rumal_3085"/>
<evidence type="ECO:0000256" key="2">
    <source>
        <dbReference type="ARBA" id="ARBA00022485"/>
    </source>
</evidence>
<dbReference type="GO" id="GO:0003824">
    <property type="term" value="F:catalytic activity"/>
    <property type="evidence" value="ECO:0007669"/>
    <property type="project" value="InterPro"/>
</dbReference>
<dbReference type="InterPro" id="IPR006638">
    <property type="entry name" value="Elp3/MiaA/NifB-like_rSAM"/>
</dbReference>
<dbReference type="InterPro" id="IPR039661">
    <property type="entry name" value="ELP3"/>
</dbReference>
<protein>
    <submittedName>
        <fullName evidence="8">Radical SAM domain protein</fullName>
    </submittedName>
</protein>
<dbReference type="SFLD" id="SFLDG01082">
    <property type="entry name" value="B12-binding_domain_containing"/>
    <property type="match status" value="1"/>
</dbReference>
<dbReference type="GO" id="GO:0005737">
    <property type="term" value="C:cytoplasm"/>
    <property type="evidence" value="ECO:0007669"/>
    <property type="project" value="TreeGrafter"/>
</dbReference>
<organism evidence="8 9">
    <name type="scientific">Ruminococcus albus (strain ATCC 27210 / DSM 20455 / JCM 14654 / NCDO 2250 / 7)</name>
    <dbReference type="NCBI Taxonomy" id="697329"/>
    <lineage>
        <taxon>Bacteria</taxon>
        <taxon>Bacillati</taxon>
        <taxon>Bacillota</taxon>
        <taxon>Clostridia</taxon>
        <taxon>Eubacteriales</taxon>
        <taxon>Oscillospiraceae</taxon>
        <taxon>Ruminococcus</taxon>
    </lineage>
</organism>